<dbReference type="STRING" id="610130.Closa_1112"/>
<reference evidence="1" key="1">
    <citation type="submission" date="2010-07" db="EMBL/GenBank/DDBJ databases">
        <title>Complete sequence of Clostridium saccharolyticum WM1.</title>
        <authorList>
            <consortium name="US DOE Joint Genome Institute"/>
            <person name="Lucas S."/>
            <person name="Copeland A."/>
            <person name="Lapidus A."/>
            <person name="Cheng J.-F."/>
            <person name="Bruce D."/>
            <person name="Goodwin L."/>
            <person name="Pitluck S."/>
            <person name="Chertkov O."/>
            <person name="Detter J.C."/>
            <person name="Han C."/>
            <person name="Tapia R."/>
            <person name="Land M."/>
            <person name="Hauser L."/>
            <person name="Chang Y.-J."/>
            <person name="Jeffries C."/>
            <person name="Kyrpides N."/>
            <person name="Ivanova N."/>
            <person name="Mikhailova N."/>
            <person name="Mouttaki H."/>
            <person name="Lin L."/>
            <person name="Zhou J."/>
            <person name="Hemme C.L."/>
            <person name="Woyke T."/>
        </authorList>
    </citation>
    <scope>NUCLEOTIDE SEQUENCE [LARGE SCALE GENOMIC DNA]</scope>
    <source>
        <strain evidence="1">WM1</strain>
    </source>
</reference>
<dbReference type="AlphaFoldDB" id="D9R7J9"/>
<evidence type="ECO:0000313" key="1">
    <source>
        <dbReference type="EMBL" id="ADL03728.1"/>
    </source>
</evidence>
<protein>
    <submittedName>
        <fullName evidence="1">Uncharacterized protein</fullName>
    </submittedName>
</protein>
<name>D9R7J9_LACSW</name>
<evidence type="ECO:0000313" key="2">
    <source>
        <dbReference type="Proteomes" id="UP000001662"/>
    </source>
</evidence>
<dbReference type="Proteomes" id="UP000001662">
    <property type="component" value="Chromosome"/>
</dbReference>
<organism evidence="1 2">
    <name type="scientific">Lacrimispora saccharolytica (strain ATCC 35040 / DSM 2544 / NRCC 2533 / WM1)</name>
    <name type="common">Clostridium saccharolyticum</name>
    <dbReference type="NCBI Taxonomy" id="610130"/>
    <lineage>
        <taxon>Bacteria</taxon>
        <taxon>Bacillati</taxon>
        <taxon>Bacillota</taxon>
        <taxon>Clostridia</taxon>
        <taxon>Lachnospirales</taxon>
        <taxon>Lachnospiraceae</taxon>
        <taxon>Lacrimispora</taxon>
    </lineage>
</organism>
<dbReference type="HOGENOM" id="CLU_1324530_0_0_9"/>
<dbReference type="OrthoDB" id="1908868at2"/>
<dbReference type="PaxDb" id="610130-Closa_1112"/>
<dbReference type="EMBL" id="CP002109">
    <property type="protein sequence ID" value="ADL03728.1"/>
    <property type="molecule type" value="Genomic_DNA"/>
</dbReference>
<dbReference type="RefSeq" id="WP_013271823.1">
    <property type="nucleotide sequence ID" value="NC_014376.1"/>
</dbReference>
<proteinExistence type="predicted"/>
<dbReference type="KEGG" id="csh:Closa_1112"/>
<gene>
    <name evidence="1" type="ordered locus">Closa_1112</name>
</gene>
<sequence length="207" mass="24311">MNNRTMVQISLGEESISLRTYSRRFRSPQRFVILRSELERLVEKKWLVTNDIRSFAELRLKKAPSGDEVLVIRFSWLTDAGGDNLTGHTETVRLPFDRFHGYLAEKKTFGQEWRTLSLKEDWTPHIEFRSRQNLREITERPLLRHKLGLFLSRSLNWVDYERFVVTDDFVPYSFGFTSYTPNGRGVSGGIILHGQDDLKRAKYSLHT</sequence>
<dbReference type="eggNOG" id="ENOG5031K0Q">
    <property type="taxonomic scope" value="Bacteria"/>
</dbReference>
<keyword evidence="2" id="KW-1185">Reference proteome</keyword>
<accession>D9R7J9</accession>